<dbReference type="PANTHER" id="PTHR30302">
    <property type="entry name" value="HYDROGENASE 1 MATURATION PROTEASE"/>
    <property type="match status" value="1"/>
</dbReference>
<organism evidence="5">
    <name type="scientific">bioreactor metagenome</name>
    <dbReference type="NCBI Taxonomy" id="1076179"/>
    <lineage>
        <taxon>unclassified sequences</taxon>
        <taxon>metagenomes</taxon>
        <taxon>ecological metagenomes</taxon>
    </lineage>
</organism>
<dbReference type="EC" id="3.4.23.-" evidence="5"/>
<comment type="caution">
    <text evidence="5">The sequence shown here is derived from an EMBL/GenBank/DDBJ whole genome shotgun (WGS) entry which is preliminary data.</text>
</comment>
<dbReference type="Gene3D" id="3.40.50.1450">
    <property type="entry name" value="HybD-like"/>
    <property type="match status" value="1"/>
</dbReference>
<sequence length="100" mass="11408">MVDAIDGGYPPGTVKRLYRKEIDFLRCAQLSVHQVGFQEVLALARIRSRYPENMVLIGVQPQNLEWGTQLSYEVNLRIPKVIAMIYQQVEAWAETSVDAD</sequence>
<dbReference type="EMBL" id="VSSQ01095759">
    <property type="protein sequence ID" value="MPN39754.1"/>
    <property type="molecule type" value="Genomic_DNA"/>
</dbReference>
<evidence type="ECO:0000256" key="2">
    <source>
        <dbReference type="ARBA" id="ARBA00022670"/>
    </source>
</evidence>
<evidence type="ECO:0000256" key="4">
    <source>
        <dbReference type="ARBA" id="ARBA00022801"/>
    </source>
</evidence>
<comment type="similarity">
    <text evidence="1">Belongs to the peptidase A31 family.</text>
</comment>
<dbReference type="GO" id="GO:0016485">
    <property type="term" value="P:protein processing"/>
    <property type="evidence" value="ECO:0007669"/>
    <property type="project" value="TreeGrafter"/>
</dbReference>
<dbReference type="InterPro" id="IPR023430">
    <property type="entry name" value="Pept_HybD-like_dom_sf"/>
</dbReference>
<accession>A0A645HUC5</accession>
<dbReference type="InterPro" id="IPR000671">
    <property type="entry name" value="Peptidase_A31"/>
</dbReference>
<keyword evidence="2 5" id="KW-0645">Protease</keyword>
<gene>
    <name evidence="5" type="primary">hyaD_3</name>
    <name evidence="5" type="ORF">SDC9_187283</name>
</gene>
<dbReference type="GO" id="GO:0004190">
    <property type="term" value="F:aspartic-type endopeptidase activity"/>
    <property type="evidence" value="ECO:0007669"/>
    <property type="project" value="UniProtKB-KW"/>
</dbReference>
<reference evidence="5" key="1">
    <citation type="submission" date="2019-08" db="EMBL/GenBank/DDBJ databases">
        <authorList>
            <person name="Kucharzyk K."/>
            <person name="Murdoch R.W."/>
            <person name="Higgins S."/>
            <person name="Loffler F."/>
        </authorList>
    </citation>
    <scope>NUCLEOTIDE SEQUENCE</scope>
</reference>
<dbReference type="NCBIfam" id="TIGR00072">
    <property type="entry name" value="hydrog_prot"/>
    <property type="match status" value="1"/>
</dbReference>
<dbReference type="PANTHER" id="PTHR30302:SF1">
    <property type="entry name" value="HYDROGENASE 2 MATURATION PROTEASE"/>
    <property type="match status" value="1"/>
</dbReference>
<evidence type="ECO:0000313" key="5">
    <source>
        <dbReference type="EMBL" id="MPN39754.1"/>
    </source>
</evidence>
<protein>
    <submittedName>
        <fullName evidence="5">Hydrogenase 1 maturation protease</fullName>
        <ecNumber evidence="5">3.4.23.-</ecNumber>
    </submittedName>
</protein>
<name>A0A645HUC5_9ZZZZ</name>
<dbReference type="SUPFAM" id="SSF53163">
    <property type="entry name" value="HybD-like"/>
    <property type="match status" value="1"/>
</dbReference>
<dbReference type="Pfam" id="PF01750">
    <property type="entry name" value="HycI"/>
    <property type="match status" value="1"/>
</dbReference>
<proteinExistence type="inferred from homology"/>
<keyword evidence="4 5" id="KW-0378">Hydrolase</keyword>
<dbReference type="GO" id="GO:0008047">
    <property type="term" value="F:enzyme activator activity"/>
    <property type="evidence" value="ECO:0007669"/>
    <property type="project" value="InterPro"/>
</dbReference>
<keyword evidence="3" id="KW-0064">Aspartyl protease</keyword>
<evidence type="ECO:0000256" key="3">
    <source>
        <dbReference type="ARBA" id="ARBA00022750"/>
    </source>
</evidence>
<evidence type="ECO:0000256" key="1">
    <source>
        <dbReference type="ARBA" id="ARBA00006814"/>
    </source>
</evidence>
<dbReference type="AlphaFoldDB" id="A0A645HUC5"/>